<name>A0A7I8DIL1_9BACL</name>
<sequence>MKAKVSIDKFVMEYTDVPLSAYYALVGKAVKSGELYKQYFYCEGYSYQLHLKKADGAYLHVFYRNWIEPEGMSYTLRLETRPEYYFHFKELLDALRRVASGIYFVSCDIAYDVKTSMDNVVVIPHDGRRKLGEFKETLYIGEKHQRKTNGHCKIYNKQLELLENQNIVIDHELTRIEIVYKPEQRIPLAELLHHPPEQNKQYFAAVITDWDSLPKKRAEQARMLMKKEESKKVSPYIRKMVKETLAPSSQVDLNELAREAWKPLLEELCGLLLGQQEPQVQERPLQMAVTNTVYDEPKKENDRKNENCADYGKHRHHRFEKQSIAIDHEFSCIEIVYNPDKNILLSDVDRYLPERNEKYFAAAVLDWSKLPKKRSGQARNMRDGIDMYIHHIRERVRETLAHPYHVDFNRLAMEQWGQLIEEPSLILLAA</sequence>
<evidence type="ECO:0000313" key="2">
    <source>
        <dbReference type="Proteomes" id="UP000593802"/>
    </source>
</evidence>
<organism evidence="1 2">
    <name type="scientific">Effusibacillus dendaii</name>
    <dbReference type="NCBI Taxonomy" id="2743772"/>
    <lineage>
        <taxon>Bacteria</taxon>
        <taxon>Bacillati</taxon>
        <taxon>Bacillota</taxon>
        <taxon>Bacilli</taxon>
        <taxon>Bacillales</taxon>
        <taxon>Alicyclobacillaceae</taxon>
        <taxon>Effusibacillus</taxon>
    </lineage>
</organism>
<dbReference type="EMBL" id="AP023366">
    <property type="protein sequence ID" value="BCJ87681.1"/>
    <property type="molecule type" value="Genomic_DNA"/>
</dbReference>
<accession>A0A7I8DIL1</accession>
<proteinExistence type="predicted"/>
<evidence type="ECO:0000313" key="1">
    <source>
        <dbReference type="EMBL" id="BCJ87681.1"/>
    </source>
</evidence>
<reference evidence="1 2" key="1">
    <citation type="submission" date="2020-08" db="EMBL/GenBank/DDBJ databases">
        <title>Complete Genome Sequence of Effusibacillus dendaii Strain skT53, Isolated from Farmland soil.</title>
        <authorList>
            <person name="Konishi T."/>
            <person name="Kawasaki H."/>
        </authorList>
    </citation>
    <scope>NUCLEOTIDE SEQUENCE [LARGE SCALE GENOMIC DNA]</scope>
    <source>
        <strain evidence="2">skT53</strain>
    </source>
</reference>
<keyword evidence="2" id="KW-1185">Reference proteome</keyword>
<protein>
    <submittedName>
        <fullName evidence="1">Uncharacterized protein</fullName>
    </submittedName>
</protein>
<dbReference type="Proteomes" id="UP000593802">
    <property type="component" value="Chromosome"/>
</dbReference>
<dbReference type="AlphaFoldDB" id="A0A7I8DIL1"/>
<gene>
    <name evidence="1" type="ORF">skT53_26660</name>
</gene>
<dbReference type="RefSeq" id="WP_200757956.1">
    <property type="nucleotide sequence ID" value="NZ_AP023366.1"/>
</dbReference>
<dbReference type="KEGG" id="eff:skT53_26660"/>